<dbReference type="UniPathway" id="UPA00035">
    <property type="reaction ID" value="UER00044"/>
</dbReference>
<dbReference type="KEGG" id="gau:GAU_1720"/>
<evidence type="ECO:0000313" key="11">
    <source>
        <dbReference type="EMBL" id="BAH38762.1"/>
    </source>
</evidence>
<reference evidence="12" key="1">
    <citation type="submission" date="2006-03" db="EMBL/GenBank/DDBJ databases">
        <title>Complete genome sequence of Gemmatimonas aurantiaca T-27 that represents a novel phylum Gemmatimonadetes.</title>
        <authorList>
            <person name="Takasaki K."/>
            <person name="Ichikawa N."/>
            <person name="Miura H."/>
            <person name="Matsushita S."/>
            <person name="Watanabe Y."/>
            <person name="Oguchi A."/>
            <person name="Ankai A."/>
            <person name="Yashiro I."/>
            <person name="Takahashi M."/>
            <person name="Terui Y."/>
            <person name="Fukui S."/>
            <person name="Yokoyama H."/>
            <person name="Tanikawa S."/>
            <person name="Hanada S."/>
            <person name="Kamagata Y."/>
            <person name="Fujita N."/>
        </authorList>
    </citation>
    <scope>NUCLEOTIDE SEQUENCE [LARGE SCALE GENOMIC DNA]</scope>
    <source>
        <strain evidence="12">T-27 / DSM 14586 / JCM 11422 / NBRC 100505</strain>
    </source>
</reference>
<evidence type="ECO:0000256" key="3">
    <source>
        <dbReference type="ARBA" id="ARBA00011270"/>
    </source>
</evidence>
<comment type="function">
    <text evidence="1 9">The alpha subunit is responsible for the aldol cleavage of indoleglycerol phosphate to indole and glyceraldehyde 3-phosphate.</text>
</comment>
<dbReference type="RefSeq" id="WP_012683209.1">
    <property type="nucleotide sequence ID" value="NC_012489.1"/>
</dbReference>
<dbReference type="InterPro" id="IPR013785">
    <property type="entry name" value="Aldolase_TIM"/>
</dbReference>
<evidence type="ECO:0000256" key="7">
    <source>
        <dbReference type="ARBA" id="ARBA00023239"/>
    </source>
</evidence>
<proteinExistence type="inferred from homology"/>
<dbReference type="Proteomes" id="UP000002209">
    <property type="component" value="Chromosome"/>
</dbReference>
<dbReference type="Pfam" id="PF00290">
    <property type="entry name" value="Trp_syntA"/>
    <property type="match status" value="1"/>
</dbReference>
<evidence type="ECO:0000256" key="4">
    <source>
        <dbReference type="ARBA" id="ARBA00022605"/>
    </source>
</evidence>
<organism evidence="11 12">
    <name type="scientific">Gemmatimonas aurantiaca (strain DSM 14586 / JCM 11422 / NBRC 100505 / T-27)</name>
    <dbReference type="NCBI Taxonomy" id="379066"/>
    <lineage>
        <taxon>Bacteria</taxon>
        <taxon>Pseudomonadati</taxon>
        <taxon>Gemmatimonadota</taxon>
        <taxon>Gemmatimonadia</taxon>
        <taxon>Gemmatimonadales</taxon>
        <taxon>Gemmatimonadaceae</taxon>
        <taxon>Gemmatimonas</taxon>
    </lineage>
</organism>
<evidence type="ECO:0000313" key="12">
    <source>
        <dbReference type="Proteomes" id="UP000002209"/>
    </source>
</evidence>
<evidence type="ECO:0000256" key="9">
    <source>
        <dbReference type="HAMAP-Rule" id="MF_00131"/>
    </source>
</evidence>
<dbReference type="PROSITE" id="PS00167">
    <property type="entry name" value="TRP_SYNTHASE_ALPHA"/>
    <property type="match status" value="1"/>
</dbReference>
<protein>
    <recommendedName>
        <fullName evidence="9">Tryptophan synthase alpha chain</fullName>
        <ecNumber evidence="9">4.2.1.20</ecNumber>
    </recommendedName>
</protein>
<dbReference type="HOGENOM" id="CLU_016734_0_0_0"/>
<keyword evidence="4 9" id="KW-0028">Amino-acid biosynthesis</keyword>
<dbReference type="InterPro" id="IPR011060">
    <property type="entry name" value="RibuloseP-bd_barrel"/>
</dbReference>
<dbReference type="STRING" id="379066.GAU_1720"/>
<dbReference type="AlphaFoldDB" id="C1A952"/>
<keyword evidence="7 9" id="KW-0456">Lyase</keyword>
<evidence type="ECO:0000256" key="1">
    <source>
        <dbReference type="ARBA" id="ARBA00003365"/>
    </source>
</evidence>
<dbReference type="EC" id="4.2.1.20" evidence="9"/>
<dbReference type="FunFam" id="3.20.20.70:FF:000037">
    <property type="entry name" value="Tryptophan synthase alpha chain"/>
    <property type="match status" value="1"/>
</dbReference>
<dbReference type="GO" id="GO:0005829">
    <property type="term" value="C:cytosol"/>
    <property type="evidence" value="ECO:0007669"/>
    <property type="project" value="TreeGrafter"/>
</dbReference>
<dbReference type="InterPro" id="IPR002028">
    <property type="entry name" value="Trp_synthase_suA"/>
</dbReference>
<comment type="similarity">
    <text evidence="9 10">Belongs to the TrpA family.</text>
</comment>
<gene>
    <name evidence="9 11" type="primary">trpA</name>
    <name evidence="11" type="ordered locus">GAU_1720</name>
</gene>
<keyword evidence="6 9" id="KW-0057">Aromatic amino acid biosynthesis</keyword>
<comment type="subunit">
    <text evidence="3 9">Tetramer of two alpha and two beta chains.</text>
</comment>
<accession>C1A952</accession>
<dbReference type="NCBIfam" id="TIGR00262">
    <property type="entry name" value="trpA"/>
    <property type="match status" value="1"/>
</dbReference>
<feature type="active site" description="Proton acceptor" evidence="9">
    <location>
        <position position="63"/>
    </location>
</feature>
<dbReference type="PANTHER" id="PTHR43406:SF1">
    <property type="entry name" value="TRYPTOPHAN SYNTHASE ALPHA CHAIN, CHLOROPLASTIC"/>
    <property type="match status" value="1"/>
</dbReference>
<evidence type="ECO:0000256" key="2">
    <source>
        <dbReference type="ARBA" id="ARBA00004733"/>
    </source>
</evidence>
<dbReference type="eggNOG" id="COG0159">
    <property type="taxonomic scope" value="Bacteria"/>
</dbReference>
<feature type="active site" description="Proton acceptor" evidence="9">
    <location>
        <position position="74"/>
    </location>
</feature>
<dbReference type="EMBL" id="AP009153">
    <property type="protein sequence ID" value="BAH38762.1"/>
    <property type="molecule type" value="Genomic_DNA"/>
</dbReference>
<evidence type="ECO:0000256" key="5">
    <source>
        <dbReference type="ARBA" id="ARBA00022822"/>
    </source>
</evidence>
<dbReference type="CDD" id="cd04724">
    <property type="entry name" value="Tryptophan_synthase_alpha"/>
    <property type="match status" value="1"/>
</dbReference>
<keyword evidence="5 9" id="KW-0822">Tryptophan biosynthesis</keyword>
<dbReference type="InterPro" id="IPR018204">
    <property type="entry name" value="Trp_synthase_alpha_AS"/>
</dbReference>
<dbReference type="PANTHER" id="PTHR43406">
    <property type="entry name" value="TRYPTOPHAN SYNTHASE, ALPHA CHAIN"/>
    <property type="match status" value="1"/>
</dbReference>
<comment type="catalytic activity">
    <reaction evidence="8 9">
        <text>(1S,2R)-1-C-(indol-3-yl)glycerol 3-phosphate + L-serine = D-glyceraldehyde 3-phosphate + L-tryptophan + H2O</text>
        <dbReference type="Rhea" id="RHEA:10532"/>
        <dbReference type="ChEBI" id="CHEBI:15377"/>
        <dbReference type="ChEBI" id="CHEBI:33384"/>
        <dbReference type="ChEBI" id="CHEBI:57912"/>
        <dbReference type="ChEBI" id="CHEBI:58866"/>
        <dbReference type="ChEBI" id="CHEBI:59776"/>
        <dbReference type="EC" id="4.2.1.20"/>
    </reaction>
</comment>
<dbReference type="Gene3D" id="3.20.20.70">
    <property type="entry name" value="Aldolase class I"/>
    <property type="match status" value="1"/>
</dbReference>
<dbReference type="GO" id="GO:0004834">
    <property type="term" value="F:tryptophan synthase activity"/>
    <property type="evidence" value="ECO:0007669"/>
    <property type="project" value="UniProtKB-UniRule"/>
</dbReference>
<name>C1A952_GEMAT</name>
<evidence type="ECO:0000256" key="6">
    <source>
        <dbReference type="ARBA" id="ARBA00023141"/>
    </source>
</evidence>
<keyword evidence="12" id="KW-1185">Reference proteome</keyword>
<evidence type="ECO:0000256" key="8">
    <source>
        <dbReference type="ARBA" id="ARBA00049047"/>
    </source>
</evidence>
<comment type="pathway">
    <text evidence="2 9">Amino-acid biosynthesis; L-tryptophan biosynthesis; L-tryptophan from chorismate: step 5/5.</text>
</comment>
<evidence type="ECO:0000256" key="10">
    <source>
        <dbReference type="RuleBase" id="RU003662"/>
    </source>
</evidence>
<dbReference type="HAMAP" id="MF_00131">
    <property type="entry name" value="Trp_synth_alpha"/>
    <property type="match status" value="1"/>
</dbReference>
<dbReference type="SUPFAM" id="SSF51366">
    <property type="entry name" value="Ribulose-phoshate binding barrel"/>
    <property type="match status" value="1"/>
</dbReference>
<sequence length="271" mass="27932">MASASATTSPDVSAPSRLTARFRALAAEGRKALVCYVTAGYPDPASSVQLLRGLAEAGADVIEVGVPFSDPMADGPVIQHSSQVALEHGITLSRTLDIVKEAGLDVPVVLFSYLNPILAGGDDVLRRARAAGVDGVLATDLPVGADPEREAWFGSSGLDFVRLVAPTTPAPRMAEIARHGGGFVYLISRLGVTGERDSLPDDLPVTVQRLRSATSLPLCIGFGISTPADAKAAAALGDGVVVGSALVRAAGRSIEDAIALTRSLRAALDER</sequence>